<dbReference type="Pfam" id="PF01138">
    <property type="entry name" value="RNase_PH"/>
    <property type="match status" value="2"/>
</dbReference>
<dbReference type="InterPro" id="IPR004088">
    <property type="entry name" value="KH_dom_type_1"/>
</dbReference>
<evidence type="ECO:0000313" key="8">
    <source>
        <dbReference type="EMBL" id="KAG8036952.1"/>
    </source>
</evidence>
<dbReference type="FunFam" id="3.30.230.70:FF:000006">
    <property type="entry name" value="polyribonucleotide nucleotidyltransferase 1, mitochondrial"/>
    <property type="match status" value="1"/>
</dbReference>
<evidence type="ECO:0000256" key="3">
    <source>
        <dbReference type="ARBA" id="ARBA00022679"/>
    </source>
</evidence>
<dbReference type="PROSITE" id="PS50126">
    <property type="entry name" value="S1"/>
    <property type="match status" value="1"/>
</dbReference>
<gene>
    <name evidence="8" type="ORF">G9C98_004274</name>
</gene>
<dbReference type="InterPro" id="IPR015847">
    <property type="entry name" value="ExoRNase_PH_dom2"/>
</dbReference>
<dbReference type="GO" id="GO:0000958">
    <property type="term" value="P:mitochondrial mRNA catabolic process"/>
    <property type="evidence" value="ECO:0007669"/>
    <property type="project" value="TreeGrafter"/>
</dbReference>
<dbReference type="NCBIfam" id="NF008805">
    <property type="entry name" value="PRK11824.1"/>
    <property type="match status" value="1"/>
</dbReference>
<comment type="similarity">
    <text evidence="1">Belongs to the polyribonucleotide nucleotidyltransferase family.</text>
</comment>
<evidence type="ECO:0000313" key="9">
    <source>
        <dbReference type="Proteomes" id="UP000729913"/>
    </source>
</evidence>
<comment type="caution">
    <text evidence="8">The sequence shown here is derived from an EMBL/GenBank/DDBJ whole genome shotgun (WGS) entry which is preliminary data.</text>
</comment>
<dbReference type="GO" id="GO:0003723">
    <property type="term" value="F:RNA binding"/>
    <property type="evidence" value="ECO:0007669"/>
    <property type="project" value="UniProtKB-UniRule"/>
</dbReference>
<protein>
    <recommendedName>
        <fullName evidence="2">polyribonucleotide nucleotidyltransferase</fullName>
        <ecNumber evidence="2">2.7.7.8</ecNumber>
    </recommendedName>
</protein>
<dbReference type="InterPro" id="IPR015848">
    <property type="entry name" value="PNPase_PH_RNA-bd_bac/org-type"/>
</dbReference>
<evidence type="ECO:0000259" key="7">
    <source>
        <dbReference type="PROSITE" id="PS50126"/>
    </source>
</evidence>
<reference evidence="8" key="1">
    <citation type="submission" date="2020-03" db="EMBL/GenBank/DDBJ databases">
        <authorList>
            <person name="Chebbi M.A."/>
            <person name="Drezen J.M."/>
        </authorList>
    </citation>
    <scope>NUCLEOTIDE SEQUENCE</scope>
    <source>
        <tissue evidence="8">Whole body</tissue>
    </source>
</reference>
<dbReference type="PROSITE" id="PS50084">
    <property type="entry name" value="KH_TYPE_1"/>
    <property type="match status" value="1"/>
</dbReference>
<dbReference type="PANTHER" id="PTHR11252">
    <property type="entry name" value="POLYRIBONUCLEOTIDE NUCLEOTIDYLTRANSFERASE"/>
    <property type="match status" value="1"/>
</dbReference>
<dbReference type="CDD" id="cd09033">
    <property type="entry name" value="KH-I_PNPT1"/>
    <property type="match status" value="1"/>
</dbReference>
<evidence type="ECO:0000256" key="5">
    <source>
        <dbReference type="ARBA" id="ARBA00022884"/>
    </source>
</evidence>
<dbReference type="PANTHER" id="PTHR11252:SF0">
    <property type="entry name" value="POLYRIBONUCLEOTIDE NUCLEOTIDYLTRANSFERASE 1, MITOCHONDRIAL"/>
    <property type="match status" value="1"/>
</dbReference>
<feature type="domain" description="S1 motif" evidence="7">
    <location>
        <begin position="673"/>
        <end position="744"/>
    </location>
</feature>
<dbReference type="Proteomes" id="UP000729913">
    <property type="component" value="Unassembled WGS sequence"/>
</dbReference>
<reference evidence="8" key="2">
    <citation type="submission" date="2021-04" db="EMBL/GenBank/DDBJ databases">
        <title>Genome-wide patterns of bracovirus chromosomal integration into multiple host tissues during parasitism.</title>
        <authorList>
            <person name="Chebbi M.A.C."/>
        </authorList>
    </citation>
    <scope>NUCLEOTIDE SEQUENCE</scope>
    <source>
        <tissue evidence="8">Whole body</tissue>
    </source>
</reference>
<dbReference type="FunFam" id="3.30.1370.10:FF:000001">
    <property type="entry name" value="Polyribonucleotide nucleotidyltransferase"/>
    <property type="match status" value="1"/>
</dbReference>
<dbReference type="Pfam" id="PF03726">
    <property type="entry name" value="PNPase"/>
    <property type="match status" value="1"/>
</dbReference>
<dbReference type="InterPro" id="IPR003029">
    <property type="entry name" value="S1_domain"/>
</dbReference>
<keyword evidence="5 6" id="KW-0694">RNA-binding</keyword>
<keyword evidence="9" id="KW-1185">Reference proteome</keyword>
<proteinExistence type="inferred from homology"/>
<organism evidence="8 9">
    <name type="scientific">Cotesia typhae</name>
    <dbReference type="NCBI Taxonomy" id="2053667"/>
    <lineage>
        <taxon>Eukaryota</taxon>
        <taxon>Metazoa</taxon>
        <taxon>Ecdysozoa</taxon>
        <taxon>Arthropoda</taxon>
        <taxon>Hexapoda</taxon>
        <taxon>Insecta</taxon>
        <taxon>Pterygota</taxon>
        <taxon>Neoptera</taxon>
        <taxon>Endopterygota</taxon>
        <taxon>Hymenoptera</taxon>
        <taxon>Apocrita</taxon>
        <taxon>Ichneumonoidea</taxon>
        <taxon>Braconidae</taxon>
        <taxon>Microgastrinae</taxon>
        <taxon>Cotesia</taxon>
    </lineage>
</organism>
<evidence type="ECO:0000256" key="1">
    <source>
        <dbReference type="ARBA" id="ARBA00007404"/>
    </source>
</evidence>
<dbReference type="GO" id="GO:0005829">
    <property type="term" value="C:cytosol"/>
    <property type="evidence" value="ECO:0007669"/>
    <property type="project" value="TreeGrafter"/>
</dbReference>
<dbReference type="AlphaFoldDB" id="A0A8J5QYK6"/>
<evidence type="ECO:0000256" key="6">
    <source>
        <dbReference type="PROSITE-ProRule" id="PRU00117"/>
    </source>
</evidence>
<accession>A0A8J5QYK6</accession>
<dbReference type="InterPro" id="IPR001247">
    <property type="entry name" value="ExoRNase_PH_dom1"/>
</dbReference>
<keyword evidence="4" id="KW-0548">Nucleotidyltransferase</keyword>
<name>A0A8J5QYK6_9HYME</name>
<dbReference type="NCBIfam" id="TIGR03591">
    <property type="entry name" value="polynuc_phos"/>
    <property type="match status" value="1"/>
</dbReference>
<keyword evidence="3" id="KW-0808">Transferase</keyword>
<dbReference type="Pfam" id="PF03725">
    <property type="entry name" value="RNase_PH_C"/>
    <property type="match status" value="1"/>
</dbReference>
<dbReference type="CDD" id="cd11364">
    <property type="entry name" value="RNase_PH_PNPase_2"/>
    <property type="match status" value="1"/>
</dbReference>
<dbReference type="Pfam" id="PF00013">
    <property type="entry name" value="KH_1"/>
    <property type="match status" value="1"/>
</dbReference>
<dbReference type="GO" id="GO:0004654">
    <property type="term" value="F:polyribonucleotide nucleotidyltransferase activity"/>
    <property type="evidence" value="ECO:0007669"/>
    <property type="project" value="UniProtKB-EC"/>
</dbReference>
<evidence type="ECO:0000256" key="2">
    <source>
        <dbReference type="ARBA" id="ARBA00012416"/>
    </source>
</evidence>
<sequence length="758" mass="83991">MAYLVNLRLILNNKVRLLKNYERYRKKIQIRSVGTDWSTAEVDVPLGDGKKMVISTGKLAKMANGSAMVSSGKTSVMVTSVCKTQASSSSFMPLIVDYRLKASATGRIPTNFLRRELGSTEYEITAGRLIDRTVRPSFPKGFCYETQLITNTFMIDGENLPDVLAINAASASLALSDIPWNGPVAAVRVGFIDNDVVVNPTNHELQRSSLNLIVSAANDDMLVMMDGYANMINSDDLKKSIQRGVLECQEIIKTIKKLAATHGKPKRPFEEVKFDEELLASIKSLAEIQLRNIFTDFNHDKISRDNAVNNLRTSIMETMKKSVEDLNLTVVVEAFNMVVKEVFRELVFETNQRCDGRKLDELRDIKCEAGHLELLHGSALFQRGQTQVSCSVTLDSLDSALKMDMVSMLTSGVKEKNFFLHYEFPPYAINEVGRAGVVGRREMGHGALAERGLRAVIPEDYPFTIRLMSEVLESNGSSSMASICGGSLALLDAGVPISQSVAGVAIGLVTKYDKESNTISDYRILTDLLGIEDYLGDMDFKIAGPRDKITAIQADIKLSGLPVEIVVKSIDAAIQAKKKILDIMDQTLATPRNNKVNLPLMDTVEVPVHLRGQFLGVGGYNLKKIYLKTGVTIQPQDDKTYSIFAPNETAMKEAKEMVDVLLKDKKTPEMYFGEIYQAKIVQVKDSGVMVILYDDMKPVFVPNSHLDQTIFAHPSARNFEVGQMIKVKYLGREAESGAIRLSSKVLRTTSSSIRSRFK</sequence>
<dbReference type="EC" id="2.7.7.8" evidence="2"/>
<dbReference type="PIRSF" id="PIRSF005499">
    <property type="entry name" value="PNPase"/>
    <property type="match status" value="1"/>
</dbReference>
<evidence type="ECO:0000256" key="4">
    <source>
        <dbReference type="ARBA" id="ARBA00022695"/>
    </source>
</evidence>
<dbReference type="GO" id="GO:0005739">
    <property type="term" value="C:mitochondrion"/>
    <property type="evidence" value="ECO:0007669"/>
    <property type="project" value="TreeGrafter"/>
</dbReference>
<dbReference type="OrthoDB" id="437922at2759"/>
<dbReference type="EMBL" id="JAAOIC020000048">
    <property type="protein sequence ID" value="KAG8036952.1"/>
    <property type="molecule type" value="Genomic_DNA"/>
</dbReference>
<dbReference type="GO" id="GO:0000965">
    <property type="term" value="P:mitochondrial RNA 3'-end processing"/>
    <property type="evidence" value="ECO:0007669"/>
    <property type="project" value="TreeGrafter"/>
</dbReference>
<dbReference type="InterPro" id="IPR012162">
    <property type="entry name" value="PNPase"/>
</dbReference>
<dbReference type="FunFam" id="3.30.230.70:FF:000001">
    <property type="entry name" value="Polyribonucleotide nucleotidyltransferase"/>
    <property type="match status" value="1"/>
</dbReference>
<dbReference type="GO" id="GO:0000175">
    <property type="term" value="F:3'-5'-RNA exonuclease activity"/>
    <property type="evidence" value="ECO:0007669"/>
    <property type="project" value="TreeGrafter"/>
</dbReference>